<evidence type="ECO:0000313" key="1">
    <source>
        <dbReference type="EMBL" id="POM24339.1"/>
    </source>
</evidence>
<reference evidence="1 2" key="1">
    <citation type="journal article" date="2017" name="Chemistry">
        <title>Isolation, Biosynthesis and Chemical Modifications of Rubterolones A-F: Rare Tropolone Alkaloids from Actinomadura sp. 5-2.</title>
        <authorList>
            <person name="Guo H."/>
            <person name="Benndorf R."/>
            <person name="Leichnitz D."/>
            <person name="Klassen J.L."/>
            <person name="Vollmers J."/>
            <person name="Gorls H."/>
            <person name="Steinacker M."/>
            <person name="Weigel C."/>
            <person name="Dahse H.M."/>
            <person name="Kaster A.K."/>
            <person name="de Beer Z.W."/>
            <person name="Poulsen M."/>
            <person name="Beemelmanns C."/>
        </authorList>
    </citation>
    <scope>NUCLEOTIDE SEQUENCE [LARGE SCALE GENOMIC DNA]</scope>
    <source>
        <strain evidence="1 2">5-2</strain>
    </source>
</reference>
<comment type="caution">
    <text evidence="1">The sequence shown here is derived from an EMBL/GenBank/DDBJ whole genome shotgun (WGS) entry which is preliminary data.</text>
</comment>
<keyword evidence="2" id="KW-1185">Reference proteome</keyword>
<dbReference type="RefSeq" id="WP_103563480.1">
    <property type="nucleotide sequence ID" value="NZ_MTBP01000002.1"/>
</dbReference>
<gene>
    <name evidence="1" type="ORF">BTM25_29680</name>
</gene>
<sequence length="289" mass="31433">MDFGAPRYGRVPARVLLLGRHDGWHCEIIDDKDGRDRLPLAGSGVTWDGPHGREPAWWRGRLAADAAALRERVEQAVTDRAFTDLGVEADVAWFAVDDPVSWEGLVTLREPDPARYPGNVPPYVVTLEPERGAVLPEADVLFTAGPDEAWCALDAVAARLGSPDPAGAFICGYSGYRSVRVGRGHLGVGCMHDPDGTERVRTIFGNRPAGWGGNPELRFRLDGIDLLHEPAADVVTLFRDLGHDVAERHAQVLLPGLGLSLSRSGDDARRFAGLTLEHPDPSGAPWRFF</sequence>
<accession>A0A2P4UH38</accession>
<evidence type="ECO:0000313" key="2">
    <source>
        <dbReference type="Proteomes" id="UP000242367"/>
    </source>
</evidence>
<dbReference type="AlphaFoldDB" id="A0A2P4UH38"/>
<name>A0A2P4UH38_9ACTN</name>
<protein>
    <submittedName>
        <fullName evidence="1">Uncharacterized protein</fullName>
    </submittedName>
</protein>
<proteinExistence type="predicted"/>
<dbReference type="EMBL" id="MTBP01000002">
    <property type="protein sequence ID" value="POM24339.1"/>
    <property type="molecule type" value="Genomic_DNA"/>
</dbReference>
<dbReference type="Proteomes" id="UP000242367">
    <property type="component" value="Unassembled WGS sequence"/>
</dbReference>
<organism evidence="1 2">
    <name type="scientific">Actinomadura rubteroloni</name>
    <dbReference type="NCBI Taxonomy" id="1926885"/>
    <lineage>
        <taxon>Bacteria</taxon>
        <taxon>Bacillati</taxon>
        <taxon>Actinomycetota</taxon>
        <taxon>Actinomycetes</taxon>
        <taxon>Streptosporangiales</taxon>
        <taxon>Thermomonosporaceae</taxon>
        <taxon>Actinomadura</taxon>
    </lineage>
</organism>